<reference evidence="4" key="1">
    <citation type="submission" date="2025-08" db="UniProtKB">
        <authorList>
            <consortium name="RefSeq"/>
        </authorList>
    </citation>
    <scope>IDENTIFICATION</scope>
    <source>
        <tissue evidence="4">Total insect</tissue>
    </source>
</reference>
<evidence type="ECO:0000313" key="4">
    <source>
        <dbReference type="RefSeq" id="XP_034256284.1"/>
    </source>
</evidence>
<feature type="chain" id="PRO_5027611027" evidence="2">
    <location>
        <begin position="27"/>
        <end position="257"/>
    </location>
</feature>
<accession>A0A6P9AG08</accession>
<keyword evidence="2" id="KW-0732">Signal</keyword>
<dbReference type="OrthoDB" id="10426318at2759"/>
<gene>
    <name evidence="4" type="primary">LOC117654173</name>
</gene>
<dbReference type="Proteomes" id="UP000515158">
    <property type="component" value="Unplaced"/>
</dbReference>
<evidence type="ECO:0000256" key="1">
    <source>
        <dbReference type="SAM" id="MobiDB-lite"/>
    </source>
</evidence>
<feature type="compositionally biased region" description="Basic and acidic residues" evidence="1">
    <location>
        <begin position="54"/>
        <end position="80"/>
    </location>
</feature>
<dbReference type="RefSeq" id="XP_034256284.1">
    <property type="nucleotide sequence ID" value="XM_034400393.1"/>
</dbReference>
<dbReference type="AlphaFoldDB" id="A0A6P9AG08"/>
<dbReference type="GeneID" id="117654173"/>
<sequence length="257" mass="26712">MNTASDVFKSLVVVALAAGMLNVASGATTTPAAAAPASGTTAAANNAAMKNLKKGLDHRDGGRHADGARHVDGGDHRGGPKDPGPGPGPGGALSILRAAARGIAAAASRARTIPREGAQSRMVLYLLLPCVKDRTLTLGLLAYSTMQDAINCMMEQQYQWFASGVCMLDGTTYKNVIALVEIGMDVLRCILQCLALASKTNEERALPSRGGWSDVSVPLCNAEPVKDDVQVPEAASLVARHAKQACQVVVKELDHSS</sequence>
<proteinExistence type="predicted"/>
<evidence type="ECO:0000256" key="2">
    <source>
        <dbReference type="SAM" id="SignalP"/>
    </source>
</evidence>
<organism evidence="4">
    <name type="scientific">Thrips palmi</name>
    <name type="common">Melon thrips</name>
    <dbReference type="NCBI Taxonomy" id="161013"/>
    <lineage>
        <taxon>Eukaryota</taxon>
        <taxon>Metazoa</taxon>
        <taxon>Ecdysozoa</taxon>
        <taxon>Arthropoda</taxon>
        <taxon>Hexapoda</taxon>
        <taxon>Insecta</taxon>
        <taxon>Pterygota</taxon>
        <taxon>Neoptera</taxon>
        <taxon>Paraneoptera</taxon>
        <taxon>Thysanoptera</taxon>
        <taxon>Terebrantia</taxon>
        <taxon>Thripoidea</taxon>
        <taxon>Thripidae</taxon>
        <taxon>Thrips</taxon>
    </lineage>
</organism>
<evidence type="ECO:0000313" key="3">
    <source>
        <dbReference type="Proteomes" id="UP000515158"/>
    </source>
</evidence>
<feature type="signal peptide" evidence="2">
    <location>
        <begin position="1"/>
        <end position="26"/>
    </location>
</feature>
<name>A0A6P9AG08_THRPL</name>
<protein>
    <submittedName>
        <fullName evidence="4">Uncharacterized protein LOC117654173 isoform X2</fullName>
    </submittedName>
</protein>
<keyword evidence="3" id="KW-1185">Reference proteome</keyword>
<feature type="region of interest" description="Disordered" evidence="1">
    <location>
        <begin position="54"/>
        <end position="91"/>
    </location>
</feature>